<dbReference type="InterPro" id="IPR000445">
    <property type="entry name" value="HhH_motif"/>
</dbReference>
<evidence type="ECO:0000256" key="7">
    <source>
        <dbReference type="ARBA" id="ARBA00022485"/>
    </source>
</evidence>
<dbReference type="GO" id="GO:0032357">
    <property type="term" value="F:oxidized purine DNA binding"/>
    <property type="evidence" value="ECO:0007669"/>
    <property type="project" value="TreeGrafter"/>
</dbReference>
<evidence type="ECO:0000256" key="13">
    <source>
        <dbReference type="ARBA" id="ARBA00023204"/>
    </source>
</evidence>
<evidence type="ECO:0000256" key="8">
    <source>
        <dbReference type="ARBA" id="ARBA00022723"/>
    </source>
</evidence>
<keyword evidence="10" id="KW-0378">Hydrolase</keyword>
<dbReference type="GO" id="GO:0034039">
    <property type="term" value="F:8-oxo-7,8-dihydroguanine DNA N-glycosylase activity"/>
    <property type="evidence" value="ECO:0007669"/>
    <property type="project" value="TreeGrafter"/>
</dbReference>
<comment type="caution">
    <text evidence="16">The sequence shown here is derived from an EMBL/GenBank/DDBJ whole genome shotgun (WGS) entry which is preliminary data.</text>
</comment>
<dbReference type="InterPro" id="IPR003651">
    <property type="entry name" value="Endonuclease3_FeS-loop_motif"/>
</dbReference>
<evidence type="ECO:0000256" key="6">
    <source>
        <dbReference type="ARBA" id="ARBA00022023"/>
    </source>
</evidence>
<dbReference type="InterPro" id="IPR023170">
    <property type="entry name" value="HhH_base_excis_C"/>
</dbReference>
<evidence type="ECO:0000256" key="14">
    <source>
        <dbReference type="ARBA" id="ARBA00023295"/>
    </source>
</evidence>
<dbReference type="Proteomes" id="UP000231134">
    <property type="component" value="Unassembled WGS sequence"/>
</dbReference>
<dbReference type="GO" id="GO:0006284">
    <property type="term" value="P:base-excision repair"/>
    <property type="evidence" value="ECO:0007669"/>
    <property type="project" value="InterPro"/>
</dbReference>
<dbReference type="Gene3D" id="1.10.1670.10">
    <property type="entry name" value="Helix-hairpin-Helix base-excision DNA repair enzymes (C-terminal)"/>
    <property type="match status" value="1"/>
</dbReference>
<keyword evidence="13" id="KW-0234">DNA repair</keyword>
<sequence length="354" mass="40107">MTKLTTANKALCAWFKKKRAEFPWRPLDLFSKRDPYAVWISETMLQQTQVSAVQTAYKKWMQDFPTVQALARASEDDVLLHWQGLGYYSRARNIHKTAKQVVQNGGKFPSNRQDLEALPGIGAYTAGAILSLAFHQNEAILDGNLVRVFSRLSEWDFLPTKDKAAKDSYWEEAYNWANAGDAFLTNEALMELGRTVCKKTNPLCESCPIQKICKAFQNGRATAFPPQKQTRYVSWIGFALAICDSKGNFLLQSSPQSPFLKNQLTFPIFEYADAFKNIFPGIAENVISPENVKRFAFMGTVEHSITRYKIQCRVLCVEAKSHKGLPGSWISKQKLPQKIISSFAQKIVILTHDF</sequence>
<dbReference type="InterPro" id="IPR004035">
    <property type="entry name" value="Endouclease-III_FeS-bd_BS"/>
</dbReference>
<dbReference type="SMART" id="SM00525">
    <property type="entry name" value="FES"/>
    <property type="match status" value="1"/>
</dbReference>
<evidence type="ECO:0000256" key="10">
    <source>
        <dbReference type="ARBA" id="ARBA00022801"/>
    </source>
</evidence>
<dbReference type="InterPro" id="IPR011257">
    <property type="entry name" value="DNA_glycosylase"/>
</dbReference>
<evidence type="ECO:0000256" key="2">
    <source>
        <dbReference type="ARBA" id="ARBA00001966"/>
    </source>
</evidence>
<evidence type="ECO:0000256" key="1">
    <source>
        <dbReference type="ARBA" id="ARBA00000843"/>
    </source>
</evidence>
<dbReference type="GO" id="GO:0035485">
    <property type="term" value="F:adenine/guanine mispair binding"/>
    <property type="evidence" value="ECO:0007669"/>
    <property type="project" value="TreeGrafter"/>
</dbReference>
<dbReference type="CDD" id="cd00056">
    <property type="entry name" value="ENDO3c"/>
    <property type="match status" value="1"/>
</dbReference>
<evidence type="ECO:0000256" key="3">
    <source>
        <dbReference type="ARBA" id="ARBA00002933"/>
    </source>
</evidence>
<dbReference type="Gene3D" id="1.10.340.30">
    <property type="entry name" value="Hypothetical protein, domain 2"/>
    <property type="match status" value="1"/>
</dbReference>
<keyword evidence="8" id="KW-0479">Metal-binding</keyword>
<evidence type="ECO:0000313" key="16">
    <source>
        <dbReference type="EMBL" id="PJJ41639.1"/>
    </source>
</evidence>
<dbReference type="Pfam" id="PF00633">
    <property type="entry name" value="HHH"/>
    <property type="match status" value="1"/>
</dbReference>
<dbReference type="AlphaFoldDB" id="A0A2M9A7F3"/>
<dbReference type="GO" id="GO:0046872">
    <property type="term" value="F:metal ion binding"/>
    <property type="evidence" value="ECO:0007669"/>
    <property type="project" value="UniProtKB-KW"/>
</dbReference>
<evidence type="ECO:0000256" key="9">
    <source>
        <dbReference type="ARBA" id="ARBA00022763"/>
    </source>
</evidence>
<keyword evidence="14" id="KW-0326">Glycosidase</keyword>
<comment type="catalytic activity">
    <reaction evidence="1">
        <text>Hydrolyzes free adenine bases from 7,8-dihydro-8-oxoguanine:adenine mismatched double-stranded DNA, leaving an apurinic site.</text>
        <dbReference type="EC" id="3.2.2.31"/>
    </reaction>
</comment>
<evidence type="ECO:0000313" key="17">
    <source>
        <dbReference type="Proteomes" id="UP000231134"/>
    </source>
</evidence>
<dbReference type="EMBL" id="PGEX01000001">
    <property type="protein sequence ID" value="PJJ41639.1"/>
    <property type="molecule type" value="Genomic_DNA"/>
</dbReference>
<dbReference type="FunFam" id="1.10.340.30:FF:000002">
    <property type="entry name" value="Adenine DNA glycosylase"/>
    <property type="match status" value="1"/>
</dbReference>
<feature type="domain" description="HhH-GPD" evidence="15">
    <location>
        <begin position="44"/>
        <end position="195"/>
    </location>
</feature>
<keyword evidence="17" id="KW-1185">Reference proteome</keyword>
<dbReference type="PROSITE" id="PS00764">
    <property type="entry name" value="ENDONUCLEASE_III_1"/>
    <property type="match status" value="1"/>
</dbReference>
<evidence type="ECO:0000256" key="5">
    <source>
        <dbReference type="ARBA" id="ARBA00012045"/>
    </source>
</evidence>
<dbReference type="GO" id="GO:0051539">
    <property type="term" value="F:4 iron, 4 sulfur cluster binding"/>
    <property type="evidence" value="ECO:0007669"/>
    <property type="project" value="UniProtKB-KW"/>
</dbReference>
<organism evidence="16 17">
    <name type="scientific">Hallerella succinigenes</name>
    <dbReference type="NCBI Taxonomy" id="1896222"/>
    <lineage>
        <taxon>Bacteria</taxon>
        <taxon>Pseudomonadati</taxon>
        <taxon>Fibrobacterota</taxon>
        <taxon>Fibrobacteria</taxon>
        <taxon>Fibrobacterales</taxon>
        <taxon>Fibrobacteraceae</taxon>
        <taxon>Hallerella</taxon>
    </lineage>
</organism>
<dbReference type="InterPro" id="IPR004036">
    <property type="entry name" value="Endonuclease-III-like_CS2"/>
</dbReference>
<accession>A0A2M9A7F3</accession>
<keyword evidence="12" id="KW-0411">Iron-sulfur</keyword>
<proteinExistence type="inferred from homology"/>
<dbReference type="PROSITE" id="PS01155">
    <property type="entry name" value="ENDONUCLEASE_III_2"/>
    <property type="match status" value="1"/>
</dbReference>
<comment type="function">
    <text evidence="3">Adenine glycosylase active on G-A mispairs. MutY also corrects error-prone DNA synthesis past GO lesions which are due to the oxidatively damaged form of guanine: 7,8-dihydro-8-oxoguanine (8-oxo-dGTP).</text>
</comment>
<dbReference type="PANTHER" id="PTHR42944:SF1">
    <property type="entry name" value="ADENINE DNA GLYCOSYLASE"/>
    <property type="match status" value="1"/>
</dbReference>
<gene>
    <name evidence="16" type="ORF">BGX16_1626</name>
</gene>
<reference evidence="16 17" key="1">
    <citation type="submission" date="2017-11" db="EMBL/GenBank/DDBJ databases">
        <title>Animal gut microbial communities from fecal samples from Wisconsin, USA.</title>
        <authorList>
            <person name="Neumann A."/>
        </authorList>
    </citation>
    <scope>NUCLEOTIDE SEQUENCE [LARGE SCALE GENOMIC DNA]</scope>
    <source>
        <strain evidence="16 17">UWS3</strain>
    </source>
</reference>
<evidence type="ECO:0000256" key="12">
    <source>
        <dbReference type="ARBA" id="ARBA00023014"/>
    </source>
</evidence>
<dbReference type="PANTHER" id="PTHR42944">
    <property type="entry name" value="ADENINE DNA GLYCOSYLASE"/>
    <property type="match status" value="1"/>
</dbReference>
<dbReference type="GO" id="GO:0006298">
    <property type="term" value="P:mismatch repair"/>
    <property type="evidence" value="ECO:0007669"/>
    <property type="project" value="TreeGrafter"/>
</dbReference>
<evidence type="ECO:0000259" key="15">
    <source>
        <dbReference type="SMART" id="SM00478"/>
    </source>
</evidence>
<dbReference type="SUPFAM" id="SSF48150">
    <property type="entry name" value="DNA-glycosylase"/>
    <property type="match status" value="1"/>
</dbReference>
<dbReference type="SMART" id="SM00478">
    <property type="entry name" value="ENDO3c"/>
    <property type="match status" value="1"/>
</dbReference>
<comment type="similarity">
    <text evidence="4">Belongs to the Nth/MutY family.</text>
</comment>
<evidence type="ECO:0000256" key="11">
    <source>
        <dbReference type="ARBA" id="ARBA00023004"/>
    </source>
</evidence>
<comment type="cofactor">
    <cofactor evidence="2">
        <name>[4Fe-4S] cluster</name>
        <dbReference type="ChEBI" id="CHEBI:49883"/>
    </cofactor>
</comment>
<dbReference type="InterPro" id="IPR044298">
    <property type="entry name" value="MIG/MutY"/>
</dbReference>
<dbReference type="EC" id="3.2.2.31" evidence="5"/>
<keyword evidence="11" id="KW-0408">Iron</keyword>
<name>A0A2M9A7F3_9BACT</name>
<dbReference type="InterPro" id="IPR003265">
    <property type="entry name" value="HhH-GPD_domain"/>
</dbReference>
<keyword evidence="7" id="KW-0004">4Fe-4S</keyword>
<keyword evidence="9" id="KW-0227">DNA damage</keyword>
<evidence type="ECO:0000256" key="4">
    <source>
        <dbReference type="ARBA" id="ARBA00008343"/>
    </source>
</evidence>
<protein>
    <recommendedName>
        <fullName evidence="6">Adenine DNA glycosylase</fullName>
        <ecNumber evidence="5">3.2.2.31</ecNumber>
    </recommendedName>
</protein>
<dbReference type="GO" id="GO:0000701">
    <property type="term" value="F:purine-specific mismatch base pair DNA N-glycosylase activity"/>
    <property type="evidence" value="ECO:0007669"/>
    <property type="project" value="UniProtKB-EC"/>
</dbReference>
<dbReference type="Pfam" id="PF00730">
    <property type="entry name" value="HhH-GPD"/>
    <property type="match status" value="1"/>
</dbReference>